<gene>
    <name evidence="2" type="ORF">UO65_4274</name>
</gene>
<accession>W7IVK9</accession>
<dbReference type="eggNOG" id="ENOG50301XD">
    <property type="taxonomic scope" value="Bacteria"/>
</dbReference>
<dbReference type="RefSeq" id="WP_035285293.1">
    <property type="nucleotide sequence ID" value="NZ_AYXG01000159.1"/>
</dbReference>
<dbReference type="Proteomes" id="UP000019277">
    <property type="component" value="Unassembled WGS sequence"/>
</dbReference>
<proteinExistence type="predicted"/>
<feature type="region of interest" description="Disordered" evidence="1">
    <location>
        <begin position="71"/>
        <end position="93"/>
    </location>
</feature>
<dbReference type="AlphaFoldDB" id="W7IVK9"/>
<name>W7IVK9_9PSEU</name>
<protein>
    <submittedName>
        <fullName evidence="2">Uncharacterized protein</fullName>
    </submittedName>
</protein>
<dbReference type="EMBL" id="AYXG01000159">
    <property type="protein sequence ID" value="EWC60461.1"/>
    <property type="molecule type" value="Genomic_DNA"/>
</dbReference>
<dbReference type="STRING" id="909613.UO65_4274"/>
<evidence type="ECO:0000256" key="1">
    <source>
        <dbReference type="SAM" id="MobiDB-lite"/>
    </source>
</evidence>
<organism evidence="2 3">
    <name type="scientific">Actinokineospora spheciospongiae</name>
    <dbReference type="NCBI Taxonomy" id="909613"/>
    <lineage>
        <taxon>Bacteria</taxon>
        <taxon>Bacillati</taxon>
        <taxon>Actinomycetota</taxon>
        <taxon>Actinomycetes</taxon>
        <taxon>Pseudonocardiales</taxon>
        <taxon>Pseudonocardiaceae</taxon>
        <taxon>Actinokineospora</taxon>
    </lineage>
</organism>
<keyword evidence="3" id="KW-1185">Reference proteome</keyword>
<evidence type="ECO:0000313" key="2">
    <source>
        <dbReference type="EMBL" id="EWC60461.1"/>
    </source>
</evidence>
<reference evidence="2 3" key="1">
    <citation type="journal article" date="2014" name="Genome Announc.">
        <title>Draft Genome Sequence of the Antitrypanosomally Active Sponge-Associated Bacterium Actinokineospora sp. Strain EG49.</title>
        <authorList>
            <person name="Harjes J."/>
            <person name="Ryu T."/>
            <person name="Abdelmohsen U.R."/>
            <person name="Moitinho-Silva L."/>
            <person name="Horn H."/>
            <person name="Ravasi T."/>
            <person name="Hentschel U."/>
        </authorList>
    </citation>
    <scope>NUCLEOTIDE SEQUENCE [LARGE SCALE GENOMIC DNA]</scope>
    <source>
        <strain evidence="2 3">EG49</strain>
    </source>
</reference>
<sequence length="176" mass="18921">MDAGMVDLLRGLVGRMPDDHVTGLRIELAENGPAEAEWTVLWRLREHGLRLTDAEVALLPLIEVDRDDFSVEPPGAARPEHRFEPAAPSGDDEVLLGRAESPELRRVVKARRVPTGDAPAKVVYVAEYGPGVDLVALQSLLSQRLGGALAEVVVAGEDLPPYQAAALAAGTPIWPR</sequence>
<dbReference type="OrthoDB" id="3697089at2"/>
<evidence type="ECO:0000313" key="3">
    <source>
        <dbReference type="Proteomes" id="UP000019277"/>
    </source>
</evidence>
<comment type="caution">
    <text evidence="2">The sequence shown here is derived from an EMBL/GenBank/DDBJ whole genome shotgun (WGS) entry which is preliminary data.</text>
</comment>